<protein>
    <submittedName>
        <fullName evidence="1">Uncharacterized protein</fullName>
    </submittedName>
</protein>
<dbReference type="EMBL" id="PNBW01000025">
    <property type="protein sequence ID" value="TMO76694.1"/>
    <property type="molecule type" value="Genomic_DNA"/>
</dbReference>
<evidence type="ECO:0000313" key="1">
    <source>
        <dbReference type="EMBL" id="TMO69240.1"/>
    </source>
</evidence>
<gene>
    <name evidence="1" type="ORF">CWC19_05855</name>
    <name evidence="2" type="ORF">CWC20_05295</name>
</gene>
<proteinExistence type="predicted"/>
<dbReference type="Proteomes" id="UP000307164">
    <property type="component" value="Unassembled WGS sequence"/>
</dbReference>
<evidence type="ECO:0000313" key="4">
    <source>
        <dbReference type="Proteomes" id="UP000307217"/>
    </source>
</evidence>
<dbReference type="AlphaFoldDB" id="A0A5S3VBS0"/>
<name>A0A5S3VBS0_9GAMM</name>
<dbReference type="Proteomes" id="UP000307217">
    <property type="component" value="Unassembled WGS sequence"/>
</dbReference>
<comment type="caution">
    <text evidence="1">The sequence shown here is derived from an EMBL/GenBank/DDBJ whole genome shotgun (WGS) entry which is preliminary data.</text>
</comment>
<evidence type="ECO:0000313" key="3">
    <source>
        <dbReference type="Proteomes" id="UP000307164"/>
    </source>
</evidence>
<dbReference type="RefSeq" id="WP_138590848.1">
    <property type="nucleotide sequence ID" value="NZ_PNBW01000025.1"/>
</dbReference>
<organism evidence="1 4">
    <name type="scientific">Pseudoalteromonas aurantia</name>
    <dbReference type="NCBI Taxonomy" id="43654"/>
    <lineage>
        <taxon>Bacteria</taxon>
        <taxon>Pseudomonadati</taxon>
        <taxon>Pseudomonadota</taxon>
        <taxon>Gammaproteobacteria</taxon>
        <taxon>Alteromonadales</taxon>
        <taxon>Pseudoalteromonadaceae</taxon>
        <taxon>Pseudoalteromonas</taxon>
    </lineage>
</organism>
<reference evidence="3 4" key="2">
    <citation type="submission" date="2019-06" db="EMBL/GenBank/DDBJ databases">
        <title>Co-occurence of chitin degradation, pigmentation and bioactivity in marine Pseudoalteromonas.</title>
        <authorList>
            <person name="Sonnenschein E.C."/>
            <person name="Bech P.K."/>
        </authorList>
    </citation>
    <scope>NUCLEOTIDE SEQUENCE [LARGE SCALE GENOMIC DNA]</scope>
    <source>
        <strain evidence="4">S3790</strain>
        <strain evidence="2 3">S3895</strain>
    </source>
</reference>
<reference evidence="1 4" key="1">
    <citation type="submission" date="2018-01" db="EMBL/GenBank/DDBJ databases">
        <authorList>
            <person name="Paulsen S."/>
            <person name="Gram L.K."/>
        </authorList>
    </citation>
    <scope>NUCLEOTIDE SEQUENCE [LARGE SCALE GENOMIC DNA]</scope>
    <source>
        <strain evidence="1 4">S3790</strain>
        <strain evidence="2">S3895</strain>
    </source>
</reference>
<dbReference type="OrthoDB" id="8582784at2"/>
<reference evidence="1" key="3">
    <citation type="submission" date="2019-09" db="EMBL/GenBank/DDBJ databases">
        <title>Co-occurence of chitin degradation, pigmentation and bioactivity in marine Pseudoalteromonas.</title>
        <authorList>
            <person name="Sonnenschein E.C."/>
            <person name="Bech P.K."/>
        </authorList>
    </citation>
    <scope>NUCLEOTIDE SEQUENCE</scope>
    <source>
        <strain evidence="1">S3790</strain>
    </source>
</reference>
<dbReference type="EMBL" id="PNBX01000022">
    <property type="protein sequence ID" value="TMO69240.1"/>
    <property type="molecule type" value="Genomic_DNA"/>
</dbReference>
<evidence type="ECO:0000313" key="2">
    <source>
        <dbReference type="EMBL" id="TMO76694.1"/>
    </source>
</evidence>
<accession>A0A5S3VBS0</accession>
<keyword evidence="3" id="KW-1185">Reference proteome</keyword>
<sequence length="327" mass="37486">MGIANLQYQEDSAYEQPISNAPKVLLTEDIEVTPQHFFKYHHTLDSVRELLADIEFETSYRLVASEHNGLLRMQVAMLSSDNYQSGNKKLLFGRSWPIEVNLPTSELLQTALLALYVAREHEIRERYTLSVDGAVTTPLNNHQDFPLIVKVPHLLSRDLNPLTKTGVERILEKVRFLDKPFTLENYIEIDDDKVLISLALSSRDDELPEFKSTSVHLVCSVQDENAFYYELMEGLLKISKQYIAENFKFRGIARFSKSHCVVSLAQINRNVRDPSKLAMCELSSKQAAQLNYEVDATRMPNGCEQLMVNFIKENGEIDIANRHLYPF</sequence>